<dbReference type="AlphaFoldDB" id="K3Y077"/>
<dbReference type="Gramene" id="KQL11261">
    <property type="protein sequence ID" value="KQL11261"/>
    <property type="gene ID" value="SETIT_007588mg"/>
</dbReference>
<keyword evidence="3" id="KW-1185">Reference proteome</keyword>
<proteinExistence type="predicted"/>
<evidence type="ECO:0000313" key="3">
    <source>
        <dbReference type="Proteomes" id="UP000004995"/>
    </source>
</evidence>
<protein>
    <submittedName>
        <fullName evidence="2">Uncharacterized protein</fullName>
    </submittedName>
</protein>
<dbReference type="HOGENOM" id="CLU_2214574_0_0_1"/>
<dbReference type="EnsemblPlants" id="KQL11261">
    <property type="protein sequence ID" value="KQL11261"/>
    <property type="gene ID" value="SETIT_007588mg"/>
</dbReference>
<sequence>MSCLHLGSMLIKVSVTTIAIPFLQLFYRLQQLCVLLRSHPSPNKKIAKKLFTGEETGDGSGGSGSGAATSDQNSPSKGCMSSEAHVDFVSYQLRPTFVCPLSPVRRV</sequence>
<dbReference type="InParanoid" id="K3Y077"/>
<reference evidence="3" key="1">
    <citation type="journal article" date="2012" name="Nat. Biotechnol.">
        <title>Reference genome sequence of the model plant Setaria.</title>
        <authorList>
            <person name="Bennetzen J.L."/>
            <person name="Schmutz J."/>
            <person name="Wang H."/>
            <person name="Percifield R."/>
            <person name="Hawkins J."/>
            <person name="Pontaroli A.C."/>
            <person name="Estep M."/>
            <person name="Feng L."/>
            <person name="Vaughn J.N."/>
            <person name="Grimwood J."/>
            <person name="Jenkins J."/>
            <person name="Barry K."/>
            <person name="Lindquist E."/>
            <person name="Hellsten U."/>
            <person name="Deshpande S."/>
            <person name="Wang X."/>
            <person name="Wu X."/>
            <person name="Mitros T."/>
            <person name="Triplett J."/>
            <person name="Yang X."/>
            <person name="Ye C.Y."/>
            <person name="Mauro-Herrera M."/>
            <person name="Wang L."/>
            <person name="Li P."/>
            <person name="Sharma M."/>
            <person name="Sharma R."/>
            <person name="Ronald P.C."/>
            <person name="Panaud O."/>
            <person name="Kellogg E.A."/>
            <person name="Brutnell T.P."/>
            <person name="Doust A.N."/>
            <person name="Tuskan G.A."/>
            <person name="Rokhsar D."/>
            <person name="Devos K.M."/>
        </authorList>
    </citation>
    <scope>NUCLEOTIDE SEQUENCE [LARGE SCALE GENOMIC DNA]</scope>
    <source>
        <strain evidence="3">cv. Yugu1</strain>
    </source>
</reference>
<organism evidence="2 3">
    <name type="scientific">Setaria italica</name>
    <name type="common">Foxtail millet</name>
    <name type="synonym">Panicum italicum</name>
    <dbReference type="NCBI Taxonomy" id="4555"/>
    <lineage>
        <taxon>Eukaryota</taxon>
        <taxon>Viridiplantae</taxon>
        <taxon>Streptophyta</taxon>
        <taxon>Embryophyta</taxon>
        <taxon>Tracheophyta</taxon>
        <taxon>Spermatophyta</taxon>
        <taxon>Magnoliopsida</taxon>
        <taxon>Liliopsida</taxon>
        <taxon>Poales</taxon>
        <taxon>Poaceae</taxon>
        <taxon>PACMAD clade</taxon>
        <taxon>Panicoideae</taxon>
        <taxon>Panicodae</taxon>
        <taxon>Paniceae</taxon>
        <taxon>Cenchrinae</taxon>
        <taxon>Setaria</taxon>
    </lineage>
</organism>
<reference evidence="2" key="2">
    <citation type="submission" date="2018-08" db="UniProtKB">
        <authorList>
            <consortium name="EnsemblPlants"/>
        </authorList>
    </citation>
    <scope>IDENTIFICATION</scope>
    <source>
        <strain evidence="2">Yugu1</strain>
    </source>
</reference>
<name>K3Y077_SETIT</name>
<dbReference type="Proteomes" id="UP000004995">
    <property type="component" value="Unassembled WGS sequence"/>
</dbReference>
<dbReference type="EMBL" id="AGNK02002587">
    <property type="status" value="NOT_ANNOTATED_CDS"/>
    <property type="molecule type" value="Genomic_DNA"/>
</dbReference>
<accession>K3Y077</accession>
<evidence type="ECO:0000313" key="2">
    <source>
        <dbReference type="EnsemblPlants" id="KQL11261"/>
    </source>
</evidence>
<evidence type="ECO:0000256" key="1">
    <source>
        <dbReference type="SAM" id="MobiDB-lite"/>
    </source>
</evidence>
<feature type="region of interest" description="Disordered" evidence="1">
    <location>
        <begin position="47"/>
        <end position="80"/>
    </location>
</feature>